<dbReference type="RefSeq" id="WP_103426950.1">
    <property type="nucleotide sequence ID" value="NZ_CP026309.1"/>
</dbReference>
<dbReference type="SUPFAM" id="SSF52096">
    <property type="entry name" value="ClpP/crotonase"/>
    <property type="match status" value="1"/>
</dbReference>
<dbReference type="Gene3D" id="3.90.226.10">
    <property type="entry name" value="2-enoyl-CoA Hydratase, Chain A, domain 1"/>
    <property type="match status" value="1"/>
</dbReference>
<reference evidence="4 5" key="1">
    <citation type="submission" date="2018-01" db="EMBL/GenBank/DDBJ databases">
        <title>Complete genome sequence of Salinigranum rubrum GX10T, an extremely halophilic archaeon isolated from a marine solar saltern.</title>
        <authorList>
            <person name="Han S."/>
        </authorList>
    </citation>
    <scope>NUCLEOTIDE SEQUENCE [LARGE SCALE GENOMIC DNA]</scope>
    <source>
        <strain evidence="4 5">GX10</strain>
    </source>
</reference>
<comment type="similarity">
    <text evidence="1 3">Belongs to the enoyl-CoA hydratase/isomerase family.</text>
</comment>
<keyword evidence="2" id="KW-0456">Lyase</keyword>
<dbReference type="PANTHER" id="PTHR11941">
    <property type="entry name" value="ENOYL-COA HYDRATASE-RELATED"/>
    <property type="match status" value="1"/>
</dbReference>
<evidence type="ECO:0000313" key="5">
    <source>
        <dbReference type="Proteomes" id="UP000236584"/>
    </source>
</evidence>
<dbReference type="PANTHER" id="PTHR11941:SF54">
    <property type="entry name" value="ENOYL-COA HYDRATASE, MITOCHONDRIAL"/>
    <property type="match status" value="1"/>
</dbReference>
<dbReference type="InterPro" id="IPR018376">
    <property type="entry name" value="Enoyl-CoA_hyd/isom_CS"/>
</dbReference>
<evidence type="ECO:0000256" key="1">
    <source>
        <dbReference type="ARBA" id="ARBA00005254"/>
    </source>
</evidence>
<dbReference type="PROSITE" id="PS00166">
    <property type="entry name" value="ENOYL_COA_HYDRATASE"/>
    <property type="match status" value="1"/>
</dbReference>
<proteinExistence type="inferred from homology"/>
<organism evidence="4 5">
    <name type="scientific">Salinigranum rubrum</name>
    <dbReference type="NCBI Taxonomy" id="755307"/>
    <lineage>
        <taxon>Archaea</taxon>
        <taxon>Methanobacteriati</taxon>
        <taxon>Methanobacteriota</taxon>
        <taxon>Stenosarchaea group</taxon>
        <taxon>Halobacteria</taxon>
        <taxon>Halobacteriales</taxon>
        <taxon>Haloferacaceae</taxon>
        <taxon>Salinigranum</taxon>
    </lineage>
</organism>
<gene>
    <name evidence="4" type="ORF">C2R22_17770</name>
</gene>
<dbReference type="CDD" id="cd06558">
    <property type="entry name" value="crotonase-like"/>
    <property type="match status" value="1"/>
</dbReference>
<dbReference type="AlphaFoldDB" id="A0A2I8VMW6"/>
<accession>A0A2I8VMW6</accession>
<evidence type="ECO:0000313" key="4">
    <source>
        <dbReference type="EMBL" id="AUV83261.1"/>
    </source>
</evidence>
<dbReference type="InterPro" id="IPR001753">
    <property type="entry name" value="Enoyl-CoA_hydra/iso"/>
</dbReference>
<dbReference type="GO" id="GO:0016853">
    <property type="term" value="F:isomerase activity"/>
    <property type="evidence" value="ECO:0007669"/>
    <property type="project" value="UniProtKB-KW"/>
</dbReference>
<dbReference type="Pfam" id="PF00378">
    <property type="entry name" value="ECH_1"/>
    <property type="match status" value="1"/>
</dbReference>
<dbReference type="FunFam" id="1.10.12.10:FF:000001">
    <property type="entry name" value="Probable enoyl-CoA hydratase, mitochondrial"/>
    <property type="match status" value="1"/>
</dbReference>
<sequence length="258" mass="27623">MAYETLDLSLDEGIATVHLRNPPVNAIDQSARGELAELLDRLREPDVRVVVFEGEPDVFSVGADISLFETALEWTTQEFRRNSRVLGRVFDGLEELEKPVVAAVEGTCVGGGLELALACDVRIASPDATFGFPEHNIGLIPGLGGCSRFVDLVGPGKAKDLVFTGELFDGATAHDLGVVERLADDPNAAAADYARDLLDQPPQALGLAKRVVNASRDADRATAGLLESLAQSTLLETADHREGLAAFREKRDPDFSGE</sequence>
<dbReference type="KEGG" id="srub:C2R22_17770"/>
<evidence type="ECO:0000256" key="3">
    <source>
        <dbReference type="RuleBase" id="RU003707"/>
    </source>
</evidence>
<keyword evidence="5" id="KW-1185">Reference proteome</keyword>
<dbReference type="GO" id="GO:0006635">
    <property type="term" value="P:fatty acid beta-oxidation"/>
    <property type="evidence" value="ECO:0007669"/>
    <property type="project" value="TreeGrafter"/>
</dbReference>
<evidence type="ECO:0000256" key="2">
    <source>
        <dbReference type="ARBA" id="ARBA00023239"/>
    </source>
</evidence>
<protein>
    <submittedName>
        <fullName evidence="4">Enoyl-CoA hydratase/isomerase family protein</fullName>
    </submittedName>
</protein>
<dbReference type="Gene3D" id="1.10.12.10">
    <property type="entry name" value="Lyase 2-enoyl-coa Hydratase, Chain A, domain 2"/>
    <property type="match status" value="1"/>
</dbReference>
<dbReference type="GeneID" id="35593980"/>
<keyword evidence="4" id="KW-0413">Isomerase</keyword>
<dbReference type="InterPro" id="IPR029045">
    <property type="entry name" value="ClpP/crotonase-like_dom_sf"/>
</dbReference>
<name>A0A2I8VMW6_9EURY</name>
<dbReference type="Proteomes" id="UP000236584">
    <property type="component" value="Chromosome"/>
</dbReference>
<dbReference type="GO" id="GO:0016836">
    <property type="term" value="F:hydro-lyase activity"/>
    <property type="evidence" value="ECO:0007669"/>
    <property type="project" value="UniProtKB-ARBA"/>
</dbReference>
<dbReference type="InterPro" id="IPR014748">
    <property type="entry name" value="Enoyl-CoA_hydra_C"/>
</dbReference>
<dbReference type="OrthoDB" id="27846at2157"/>
<dbReference type="EMBL" id="CP026309">
    <property type="protein sequence ID" value="AUV83261.1"/>
    <property type="molecule type" value="Genomic_DNA"/>
</dbReference>